<name>A0AA88DSB3_FICCA</name>
<gene>
    <name evidence="1" type="ORF">TIFTF001_029827</name>
</gene>
<protein>
    <submittedName>
        <fullName evidence="1">Uncharacterized protein</fullName>
    </submittedName>
</protein>
<sequence length="58" mass="6398">MESDKIYDGGMELSSLTFGVEMMSRNNRPKSTGGFQEELEKAEVSKLTKGVFGIQVPL</sequence>
<comment type="caution">
    <text evidence="1">The sequence shown here is derived from an EMBL/GenBank/DDBJ whole genome shotgun (WGS) entry which is preliminary data.</text>
</comment>
<dbReference type="Proteomes" id="UP001187192">
    <property type="component" value="Unassembled WGS sequence"/>
</dbReference>
<accession>A0AA88DSB3</accession>
<proteinExistence type="predicted"/>
<dbReference type="EMBL" id="BTGU01000101">
    <property type="protein sequence ID" value="GMN60720.1"/>
    <property type="molecule type" value="Genomic_DNA"/>
</dbReference>
<evidence type="ECO:0000313" key="1">
    <source>
        <dbReference type="EMBL" id="GMN60720.1"/>
    </source>
</evidence>
<keyword evidence="2" id="KW-1185">Reference proteome</keyword>
<dbReference type="AlphaFoldDB" id="A0AA88DSB3"/>
<evidence type="ECO:0000313" key="2">
    <source>
        <dbReference type="Proteomes" id="UP001187192"/>
    </source>
</evidence>
<reference evidence="1" key="1">
    <citation type="submission" date="2023-07" db="EMBL/GenBank/DDBJ databases">
        <title>draft genome sequence of fig (Ficus carica).</title>
        <authorList>
            <person name="Takahashi T."/>
            <person name="Nishimura K."/>
        </authorList>
    </citation>
    <scope>NUCLEOTIDE SEQUENCE</scope>
</reference>
<organism evidence="1 2">
    <name type="scientific">Ficus carica</name>
    <name type="common">Common fig</name>
    <dbReference type="NCBI Taxonomy" id="3494"/>
    <lineage>
        <taxon>Eukaryota</taxon>
        <taxon>Viridiplantae</taxon>
        <taxon>Streptophyta</taxon>
        <taxon>Embryophyta</taxon>
        <taxon>Tracheophyta</taxon>
        <taxon>Spermatophyta</taxon>
        <taxon>Magnoliopsida</taxon>
        <taxon>eudicotyledons</taxon>
        <taxon>Gunneridae</taxon>
        <taxon>Pentapetalae</taxon>
        <taxon>rosids</taxon>
        <taxon>fabids</taxon>
        <taxon>Rosales</taxon>
        <taxon>Moraceae</taxon>
        <taxon>Ficeae</taxon>
        <taxon>Ficus</taxon>
    </lineage>
</organism>